<dbReference type="AlphaFoldDB" id="A0A094ZUV4"/>
<proteinExistence type="predicted"/>
<protein>
    <submittedName>
        <fullName evidence="1">Uncharacterized protein</fullName>
    </submittedName>
</protein>
<sequence>HLYSNTIAGDSKVRCQYKSNLITERINSGVNPILLL</sequence>
<gene>
    <name evidence="1" type="ORF">MS3_05227</name>
</gene>
<name>A0A094ZUV4_SCHHA</name>
<feature type="non-terminal residue" evidence="1">
    <location>
        <position position="1"/>
    </location>
</feature>
<organism evidence="1">
    <name type="scientific">Schistosoma haematobium</name>
    <name type="common">Blood fluke</name>
    <dbReference type="NCBI Taxonomy" id="6185"/>
    <lineage>
        <taxon>Eukaryota</taxon>
        <taxon>Metazoa</taxon>
        <taxon>Spiralia</taxon>
        <taxon>Lophotrochozoa</taxon>
        <taxon>Platyhelminthes</taxon>
        <taxon>Trematoda</taxon>
        <taxon>Digenea</taxon>
        <taxon>Strigeidida</taxon>
        <taxon>Schistosomatoidea</taxon>
        <taxon>Schistosomatidae</taxon>
        <taxon>Schistosoma</taxon>
    </lineage>
</organism>
<dbReference type="EMBL" id="KL250823">
    <property type="protein sequence ID" value="KGB36909.1"/>
    <property type="molecule type" value="Genomic_DNA"/>
</dbReference>
<accession>A0A094ZUV4</accession>
<reference evidence="1" key="1">
    <citation type="journal article" date="2012" name="Nat. Genet.">
        <title>Whole-genome sequence of Schistosoma haematobium.</title>
        <authorList>
            <person name="Young N.D."/>
            <person name="Jex A.R."/>
            <person name="Li B."/>
            <person name="Liu S."/>
            <person name="Yang L."/>
            <person name="Xiong Z."/>
            <person name="Li Y."/>
            <person name="Cantacessi C."/>
            <person name="Hall R.S."/>
            <person name="Xu X."/>
            <person name="Chen F."/>
            <person name="Wu X."/>
            <person name="Zerlotini A."/>
            <person name="Oliveira G."/>
            <person name="Hofmann A."/>
            <person name="Zhang G."/>
            <person name="Fang X."/>
            <person name="Kang Y."/>
            <person name="Campbell B.E."/>
            <person name="Loukas A."/>
            <person name="Ranganathan S."/>
            <person name="Rollinson D."/>
            <person name="Rinaldi G."/>
            <person name="Brindley P.J."/>
            <person name="Yang H."/>
            <person name="Wang J."/>
            <person name="Wang J."/>
            <person name="Gasser R.B."/>
        </authorList>
    </citation>
    <scope>NUCLEOTIDE SEQUENCE [LARGE SCALE GENOMIC DNA]</scope>
</reference>
<feature type="non-terminal residue" evidence="1">
    <location>
        <position position="36"/>
    </location>
</feature>
<evidence type="ECO:0000313" key="1">
    <source>
        <dbReference type="EMBL" id="KGB36909.1"/>
    </source>
</evidence>